<organism evidence="2 3">
    <name type="scientific">Mytilus edulis</name>
    <name type="common">Blue mussel</name>
    <dbReference type="NCBI Taxonomy" id="6550"/>
    <lineage>
        <taxon>Eukaryota</taxon>
        <taxon>Metazoa</taxon>
        <taxon>Spiralia</taxon>
        <taxon>Lophotrochozoa</taxon>
        <taxon>Mollusca</taxon>
        <taxon>Bivalvia</taxon>
        <taxon>Autobranchia</taxon>
        <taxon>Pteriomorphia</taxon>
        <taxon>Mytilida</taxon>
        <taxon>Mytiloidea</taxon>
        <taxon>Mytilidae</taxon>
        <taxon>Mytilinae</taxon>
        <taxon>Mytilus</taxon>
    </lineage>
</organism>
<proteinExistence type="predicted"/>
<name>A0A8S3SVD2_MYTED</name>
<feature type="region of interest" description="Disordered" evidence="1">
    <location>
        <begin position="125"/>
        <end position="159"/>
    </location>
</feature>
<feature type="compositionally biased region" description="Acidic residues" evidence="1">
    <location>
        <begin position="125"/>
        <end position="144"/>
    </location>
</feature>
<evidence type="ECO:0000313" key="2">
    <source>
        <dbReference type="EMBL" id="CAG2220655.1"/>
    </source>
</evidence>
<accession>A0A8S3SVD2</accession>
<feature type="region of interest" description="Disordered" evidence="1">
    <location>
        <begin position="63"/>
        <end position="86"/>
    </location>
</feature>
<dbReference type="Proteomes" id="UP000683360">
    <property type="component" value="Unassembled WGS sequence"/>
</dbReference>
<sequence length="199" mass="22402">MTTLQLVTETRFFPMTTTSPVITPTSVQPRDSRKCLFQSPTDTTTRKELPGFVTPLRQDLFPMTTTSPVLTPTSVQPRDSRKCLFQSPTDTTTRKELPGFVTPLELLPNLETEEDLEKVFKEVSEENSEIEIDGTDENTDAESVESERELNDSGSTSTTIEVVSEEVETPIIRIVLIINQFAIPDSNMSIIYFKCIDFI</sequence>
<dbReference type="EMBL" id="CAJPWZ010001666">
    <property type="protein sequence ID" value="CAG2220655.1"/>
    <property type="molecule type" value="Genomic_DNA"/>
</dbReference>
<comment type="caution">
    <text evidence="2">The sequence shown here is derived from an EMBL/GenBank/DDBJ whole genome shotgun (WGS) entry which is preliminary data.</text>
</comment>
<protein>
    <submittedName>
        <fullName evidence="2">Uncharacterized protein</fullName>
    </submittedName>
</protein>
<evidence type="ECO:0000256" key="1">
    <source>
        <dbReference type="SAM" id="MobiDB-lite"/>
    </source>
</evidence>
<feature type="compositionally biased region" description="Low complexity" evidence="1">
    <location>
        <begin position="64"/>
        <end position="75"/>
    </location>
</feature>
<reference evidence="2" key="1">
    <citation type="submission" date="2021-03" db="EMBL/GenBank/DDBJ databases">
        <authorList>
            <person name="Bekaert M."/>
        </authorList>
    </citation>
    <scope>NUCLEOTIDE SEQUENCE</scope>
</reference>
<dbReference type="AlphaFoldDB" id="A0A8S3SVD2"/>
<keyword evidence="3" id="KW-1185">Reference proteome</keyword>
<evidence type="ECO:0000313" key="3">
    <source>
        <dbReference type="Proteomes" id="UP000683360"/>
    </source>
</evidence>
<gene>
    <name evidence="2" type="ORF">MEDL_34090</name>
</gene>